<feature type="domain" description="Translation elongation factor EF1B beta/delta subunit guanine nucleotide exchange" evidence="6">
    <location>
        <begin position="142"/>
        <end position="231"/>
    </location>
</feature>
<comment type="similarity">
    <text evidence="1 5">Belongs to the EF-1-beta/EF-1-delta family.</text>
</comment>
<keyword evidence="3 5" id="KW-0251">Elongation factor</keyword>
<keyword evidence="4 5" id="KW-0648">Protein biosynthesis</keyword>
<proteinExistence type="inferred from homology"/>
<dbReference type="GO" id="GO:0005085">
    <property type="term" value="F:guanyl-nucleotide exchange factor activity"/>
    <property type="evidence" value="ECO:0007669"/>
    <property type="project" value="TreeGrafter"/>
</dbReference>
<gene>
    <name evidence="7" type="ORF">HYC85_004543</name>
</gene>
<dbReference type="InterPro" id="IPR001326">
    <property type="entry name" value="Transl_elong_EF1B_B/D_CS"/>
</dbReference>
<evidence type="ECO:0000256" key="2">
    <source>
        <dbReference type="ARBA" id="ARBA00011606"/>
    </source>
</evidence>
<dbReference type="InterPro" id="IPR036219">
    <property type="entry name" value="eEF-1beta-like_sf"/>
</dbReference>
<dbReference type="GO" id="GO:0005829">
    <property type="term" value="C:cytosol"/>
    <property type="evidence" value="ECO:0007669"/>
    <property type="project" value="TreeGrafter"/>
</dbReference>
<dbReference type="Pfam" id="PF00736">
    <property type="entry name" value="EF1_GNE"/>
    <property type="match status" value="1"/>
</dbReference>
<dbReference type="Gene3D" id="1.20.1050.130">
    <property type="match status" value="1"/>
</dbReference>
<evidence type="ECO:0000256" key="4">
    <source>
        <dbReference type="ARBA" id="ARBA00022917"/>
    </source>
</evidence>
<dbReference type="InterPro" id="IPR036282">
    <property type="entry name" value="Glutathione-S-Trfase_C_sf"/>
</dbReference>
<dbReference type="Gene3D" id="3.30.70.60">
    <property type="match status" value="1"/>
</dbReference>
<dbReference type="PROSITE" id="PS00824">
    <property type="entry name" value="EF1BD_1"/>
    <property type="match status" value="1"/>
</dbReference>
<dbReference type="EMBL" id="JACBKZ010000002">
    <property type="protein sequence ID" value="KAF5957318.1"/>
    <property type="molecule type" value="Genomic_DNA"/>
</dbReference>
<comment type="subunit">
    <text evidence="2">EF-1 is composed of 4 subunits: alpha, beta (1B-alpha=beta'), delta (1B-beta), and gamma (1B-gamma).</text>
</comment>
<name>A0A7J7HZJ8_CAMSI</name>
<dbReference type="Proteomes" id="UP000593564">
    <property type="component" value="Unassembled WGS sequence"/>
</dbReference>
<dbReference type="SUPFAM" id="SSF54984">
    <property type="entry name" value="eEF-1beta-like"/>
    <property type="match status" value="1"/>
</dbReference>
<dbReference type="PROSITE" id="PS00825">
    <property type="entry name" value="EF1BD_2"/>
    <property type="match status" value="1"/>
</dbReference>
<dbReference type="AlphaFoldDB" id="A0A7J7HZJ8"/>
<sequence>MAVTFSCVNSQSGLKKLDEYLLARSYMTGYQASKDDITVHTALSKPPSFEYVNASRWYNHIEALLRISGVSGEGCGVTIEGSAPVTEAVATPPVADTKASAAEDDDDDDVDLFGEETEEEKKAAEERAAAMKASGKKKESGKSSILMDIKPWDDETDMKKLEEAVRSIQIEGLFWGASKLVPVGYGIKKLQILLSIVDDLVSVDTLIEDTLTAEPVNEYVQSCDIVAFNKI</sequence>
<keyword evidence="8" id="KW-1185">Reference proteome</keyword>
<reference evidence="7 8" key="2">
    <citation type="submission" date="2020-07" db="EMBL/GenBank/DDBJ databases">
        <title>Genome assembly of wild tea tree DASZ reveals pedigree and selection history of tea varieties.</title>
        <authorList>
            <person name="Zhang W."/>
        </authorList>
    </citation>
    <scope>NUCLEOTIDE SEQUENCE [LARGE SCALE GENOMIC DNA]</scope>
    <source>
        <strain evidence="8">cv. G240</strain>
        <tissue evidence="7">Leaf</tissue>
    </source>
</reference>
<dbReference type="PANTHER" id="PTHR11595">
    <property type="entry name" value="EF-HAND AND COILED-COIL DOMAIN-CONTAINING FAMILY MEMBER"/>
    <property type="match status" value="1"/>
</dbReference>
<evidence type="ECO:0000313" key="8">
    <source>
        <dbReference type="Proteomes" id="UP000593564"/>
    </source>
</evidence>
<protein>
    <recommendedName>
        <fullName evidence="6">Translation elongation factor EF1B beta/delta subunit guanine nucleotide exchange domain-containing protein</fullName>
    </recommendedName>
</protein>
<evidence type="ECO:0000256" key="3">
    <source>
        <dbReference type="ARBA" id="ARBA00022768"/>
    </source>
</evidence>
<evidence type="ECO:0000313" key="7">
    <source>
        <dbReference type="EMBL" id="KAF5957318.1"/>
    </source>
</evidence>
<dbReference type="GO" id="GO:0005853">
    <property type="term" value="C:eukaryotic translation elongation factor 1 complex"/>
    <property type="evidence" value="ECO:0007669"/>
    <property type="project" value="InterPro"/>
</dbReference>
<dbReference type="InterPro" id="IPR049720">
    <property type="entry name" value="EF1B_bsu/dsu"/>
</dbReference>
<dbReference type="InterPro" id="IPR014038">
    <property type="entry name" value="EF1B_bsu/dsu_GNE"/>
</dbReference>
<comment type="caution">
    <text evidence="7">The sequence shown here is derived from an EMBL/GenBank/DDBJ whole genome shotgun (WGS) entry which is preliminary data.</text>
</comment>
<evidence type="ECO:0000256" key="1">
    <source>
        <dbReference type="ARBA" id="ARBA00007411"/>
    </source>
</evidence>
<dbReference type="InterPro" id="IPR014717">
    <property type="entry name" value="Transl_elong_EF1B/ribsomal_bS6"/>
</dbReference>
<dbReference type="PANTHER" id="PTHR11595:SF21">
    <property type="entry name" value="ELONGATION FACTOR 1-BETA"/>
    <property type="match status" value="1"/>
</dbReference>
<dbReference type="CDD" id="cd00292">
    <property type="entry name" value="EF1B"/>
    <property type="match status" value="1"/>
</dbReference>
<dbReference type="FunFam" id="1.20.1050.130:FF:000006">
    <property type="entry name" value="Elongation factor 1-delta 1"/>
    <property type="match status" value="1"/>
</dbReference>
<reference evidence="8" key="1">
    <citation type="journal article" date="2020" name="Nat. Commun.">
        <title>Genome assembly of wild tea tree DASZ reveals pedigree and selection history of tea varieties.</title>
        <authorList>
            <person name="Zhang W."/>
            <person name="Zhang Y."/>
            <person name="Qiu H."/>
            <person name="Guo Y."/>
            <person name="Wan H."/>
            <person name="Zhang X."/>
            <person name="Scossa F."/>
            <person name="Alseekh S."/>
            <person name="Zhang Q."/>
            <person name="Wang P."/>
            <person name="Xu L."/>
            <person name="Schmidt M.H."/>
            <person name="Jia X."/>
            <person name="Li D."/>
            <person name="Zhu A."/>
            <person name="Guo F."/>
            <person name="Chen W."/>
            <person name="Ni D."/>
            <person name="Usadel B."/>
            <person name="Fernie A.R."/>
            <person name="Wen W."/>
        </authorList>
    </citation>
    <scope>NUCLEOTIDE SEQUENCE [LARGE SCALE GENOMIC DNA]</scope>
    <source>
        <strain evidence="8">cv. G240</strain>
    </source>
</reference>
<dbReference type="SUPFAM" id="SSF47616">
    <property type="entry name" value="GST C-terminal domain-like"/>
    <property type="match status" value="1"/>
</dbReference>
<dbReference type="GO" id="GO:0003746">
    <property type="term" value="F:translation elongation factor activity"/>
    <property type="evidence" value="ECO:0007669"/>
    <property type="project" value="UniProtKB-KW"/>
</dbReference>
<dbReference type="FunFam" id="3.30.70.60:FF:000001">
    <property type="entry name" value="Elongation factor 1-beta 1 like"/>
    <property type="match status" value="1"/>
</dbReference>
<organism evidence="7 8">
    <name type="scientific">Camellia sinensis</name>
    <name type="common">Tea plant</name>
    <name type="synonym">Thea sinensis</name>
    <dbReference type="NCBI Taxonomy" id="4442"/>
    <lineage>
        <taxon>Eukaryota</taxon>
        <taxon>Viridiplantae</taxon>
        <taxon>Streptophyta</taxon>
        <taxon>Embryophyta</taxon>
        <taxon>Tracheophyta</taxon>
        <taxon>Spermatophyta</taxon>
        <taxon>Magnoliopsida</taxon>
        <taxon>eudicotyledons</taxon>
        <taxon>Gunneridae</taxon>
        <taxon>Pentapetalae</taxon>
        <taxon>asterids</taxon>
        <taxon>Ericales</taxon>
        <taxon>Theaceae</taxon>
        <taxon>Camellia</taxon>
    </lineage>
</organism>
<evidence type="ECO:0000256" key="5">
    <source>
        <dbReference type="RuleBase" id="RU003791"/>
    </source>
</evidence>
<evidence type="ECO:0000259" key="6">
    <source>
        <dbReference type="SMART" id="SM00888"/>
    </source>
</evidence>
<accession>A0A7J7HZJ8</accession>
<dbReference type="SMART" id="SM00888">
    <property type="entry name" value="EF1_GNE"/>
    <property type="match status" value="1"/>
</dbReference>